<evidence type="ECO:0000313" key="3">
    <source>
        <dbReference type="Proteomes" id="UP000696573"/>
    </source>
</evidence>
<evidence type="ECO:0000256" key="1">
    <source>
        <dbReference type="SAM" id="SignalP"/>
    </source>
</evidence>
<gene>
    <name evidence="2" type="ORF">CRHIZ90672A_00005105</name>
</gene>
<name>A0A9N9VMC3_9HYPO</name>
<reference evidence="2" key="1">
    <citation type="submission" date="2021-10" db="EMBL/GenBank/DDBJ databases">
        <authorList>
            <person name="Piombo E."/>
        </authorList>
    </citation>
    <scope>NUCLEOTIDE SEQUENCE</scope>
</reference>
<keyword evidence="1" id="KW-0732">Signal</keyword>
<feature type="signal peptide" evidence="1">
    <location>
        <begin position="1"/>
        <end position="21"/>
    </location>
</feature>
<protein>
    <submittedName>
        <fullName evidence="2">Uncharacterized protein</fullName>
    </submittedName>
</protein>
<dbReference type="AlphaFoldDB" id="A0A9N9VMC3"/>
<dbReference type="EMBL" id="CABFNQ020000702">
    <property type="protein sequence ID" value="CAH0024960.1"/>
    <property type="molecule type" value="Genomic_DNA"/>
</dbReference>
<comment type="caution">
    <text evidence="2">The sequence shown here is derived from an EMBL/GenBank/DDBJ whole genome shotgun (WGS) entry which is preliminary data.</text>
</comment>
<evidence type="ECO:0000313" key="2">
    <source>
        <dbReference type="EMBL" id="CAH0024960.1"/>
    </source>
</evidence>
<organism evidence="2 3">
    <name type="scientific">Clonostachys rhizophaga</name>
    <dbReference type="NCBI Taxonomy" id="160324"/>
    <lineage>
        <taxon>Eukaryota</taxon>
        <taxon>Fungi</taxon>
        <taxon>Dikarya</taxon>
        <taxon>Ascomycota</taxon>
        <taxon>Pezizomycotina</taxon>
        <taxon>Sordariomycetes</taxon>
        <taxon>Hypocreomycetidae</taxon>
        <taxon>Hypocreales</taxon>
        <taxon>Bionectriaceae</taxon>
        <taxon>Clonostachys</taxon>
    </lineage>
</organism>
<dbReference type="OrthoDB" id="5141252at2759"/>
<sequence>MHFTKTIVSVLAVAGFAAAQADDLDRRDLENAREQYLAARDEYIEARDLYRRKNAPTHPGYCNKADHHSTTLWCLSRRTGTVCKQCPPNAKVMDPCTCPG</sequence>
<dbReference type="Proteomes" id="UP000696573">
    <property type="component" value="Unassembled WGS sequence"/>
</dbReference>
<feature type="chain" id="PRO_5040516328" evidence="1">
    <location>
        <begin position="22"/>
        <end position="100"/>
    </location>
</feature>
<keyword evidence="3" id="KW-1185">Reference proteome</keyword>
<proteinExistence type="predicted"/>
<accession>A0A9N9VMC3</accession>